<dbReference type="Proteomes" id="UP001059773">
    <property type="component" value="Chromosome"/>
</dbReference>
<comment type="catalytic activity">
    <reaction evidence="7 8">
        <text>cytidine(34) in tRNA(Ile2) + L-lysine + ATP = lysidine(34) in tRNA(Ile2) + AMP + diphosphate + H(+)</text>
        <dbReference type="Rhea" id="RHEA:43744"/>
        <dbReference type="Rhea" id="RHEA-COMP:10625"/>
        <dbReference type="Rhea" id="RHEA-COMP:10670"/>
        <dbReference type="ChEBI" id="CHEBI:15378"/>
        <dbReference type="ChEBI" id="CHEBI:30616"/>
        <dbReference type="ChEBI" id="CHEBI:32551"/>
        <dbReference type="ChEBI" id="CHEBI:33019"/>
        <dbReference type="ChEBI" id="CHEBI:82748"/>
        <dbReference type="ChEBI" id="CHEBI:83665"/>
        <dbReference type="ChEBI" id="CHEBI:456215"/>
        <dbReference type="EC" id="6.3.4.19"/>
    </reaction>
</comment>
<dbReference type="Pfam" id="PF01171">
    <property type="entry name" value="ATP_bind_3"/>
    <property type="match status" value="1"/>
</dbReference>
<dbReference type="Gene3D" id="3.40.50.620">
    <property type="entry name" value="HUPs"/>
    <property type="match status" value="1"/>
</dbReference>
<feature type="domain" description="Lysidine-tRNA(Ile) synthetase C-terminal" evidence="9">
    <location>
        <begin position="385"/>
        <end position="456"/>
    </location>
</feature>
<feature type="binding site" evidence="8">
    <location>
        <begin position="26"/>
        <end position="31"/>
    </location>
    <ligand>
        <name>ATP</name>
        <dbReference type="ChEBI" id="CHEBI:30616"/>
    </ligand>
</feature>
<keyword evidence="2 8" id="KW-0963">Cytoplasm</keyword>
<evidence type="ECO:0000256" key="2">
    <source>
        <dbReference type="ARBA" id="ARBA00022490"/>
    </source>
</evidence>
<dbReference type="SUPFAM" id="SSF52402">
    <property type="entry name" value="Adenine nucleotide alpha hydrolases-like"/>
    <property type="match status" value="1"/>
</dbReference>
<keyword evidence="11" id="KW-1185">Reference proteome</keyword>
<keyword evidence="3 8" id="KW-0436">Ligase</keyword>
<dbReference type="PANTHER" id="PTHR43033:SF1">
    <property type="entry name" value="TRNA(ILE)-LYSIDINE SYNTHASE-RELATED"/>
    <property type="match status" value="1"/>
</dbReference>
<dbReference type="InterPro" id="IPR012795">
    <property type="entry name" value="tRNA_Ile_lys_synt_N"/>
</dbReference>
<proteinExistence type="inferred from homology"/>
<dbReference type="EMBL" id="CP101914">
    <property type="protein sequence ID" value="UUI03235.1"/>
    <property type="molecule type" value="Genomic_DNA"/>
</dbReference>
<evidence type="ECO:0000256" key="4">
    <source>
        <dbReference type="ARBA" id="ARBA00022694"/>
    </source>
</evidence>
<comment type="similarity">
    <text evidence="8">Belongs to the tRNA(Ile)-lysidine synthase family.</text>
</comment>
<evidence type="ECO:0000256" key="1">
    <source>
        <dbReference type="ARBA" id="ARBA00004496"/>
    </source>
</evidence>
<dbReference type="CDD" id="cd01992">
    <property type="entry name" value="TilS_N"/>
    <property type="match status" value="1"/>
</dbReference>
<dbReference type="SMART" id="SM00977">
    <property type="entry name" value="TilS_C"/>
    <property type="match status" value="1"/>
</dbReference>
<sequence length="462" mass="53001">MEKEVCAFIERHQLIQKHAKVLIGVSGGPDSIALLHFLHKLSPKWKLNLVVVTVDHQLRYEDSAEDCQFVKEICQEWGIPCVAKAVDVRQYQKEKGTSEEVAARELRYSVYQELMYEKNADILVLGHHADDQIETMVMRMVRIATSNALKGIPVRRDFAGGEIIRPLLAVTKNNILAYLEKYQLSYRVDKTNADDTYTRNYYRKNIVPLLKEKNPNISETIQTLSETLSQDENYLQEKAKEMVEKVVEFGKGKREICFAAEAFLEFSQALQRRAFHLILNYLYGTLPKDLSYTHEVNFFDLIRRRNGSSSIDFPLRLRMTNIYGQIYLQFGHQPSTKLAHSSLLNVPGEVQWLDGTRVEATMIREASAEDKATFVFPLDSISLPLHIRVRKAGDRMSVRGLNGSKKLKDIFIDAKIPKNLRDNWPIIVDDKGDILWVVGLKKAETAQHGKGMNIKLTFSSRR</sequence>
<evidence type="ECO:0000256" key="8">
    <source>
        <dbReference type="HAMAP-Rule" id="MF_01161"/>
    </source>
</evidence>
<evidence type="ECO:0000256" key="7">
    <source>
        <dbReference type="ARBA" id="ARBA00048539"/>
    </source>
</evidence>
<dbReference type="SUPFAM" id="SSF56037">
    <property type="entry name" value="PheT/TilS domain"/>
    <property type="match status" value="1"/>
</dbReference>
<dbReference type="PANTHER" id="PTHR43033">
    <property type="entry name" value="TRNA(ILE)-LYSIDINE SYNTHASE-RELATED"/>
    <property type="match status" value="1"/>
</dbReference>
<comment type="subcellular location">
    <subcellularLocation>
        <location evidence="1 8">Cytoplasm</location>
    </subcellularLocation>
</comment>
<comment type="domain">
    <text evidence="8">The N-terminal region contains the highly conserved SGGXDS motif, predicted to be a P-loop motif involved in ATP binding.</text>
</comment>
<protein>
    <recommendedName>
        <fullName evidence="8">tRNA(Ile)-lysidine synthase</fullName>
        <ecNumber evidence="8">6.3.4.19</ecNumber>
    </recommendedName>
    <alternativeName>
        <fullName evidence="8">tRNA(Ile)-2-lysyl-cytidine synthase</fullName>
    </alternativeName>
    <alternativeName>
        <fullName evidence="8">tRNA(Ile)-lysidine synthetase</fullName>
    </alternativeName>
</protein>
<evidence type="ECO:0000256" key="5">
    <source>
        <dbReference type="ARBA" id="ARBA00022741"/>
    </source>
</evidence>
<keyword evidence="5 8" id="KW-0547">Nucleotide-binding</keyword>
<accession>A0ABY5JTV8</accession>
<keyword evidence="6 8" id="KW-0067">ATP-binding</keyword>
<dbReference type="InterPro" id="IPR014729">
    <property type="entry name" value="Rossmann-like_a/b/a_fold"/>
</dbReference>
<dbReference type="NCBIfam" id="TIGR02432">
    <property type="entry name" value="lysidine_TilS_N"/>
    <property type="match status" value="1"/>
</dbReference>
<dbReference type="GO" id="GO:0032267">
    <property type="term" value="F:tRNA(Ile)-lysidine synthase activity"/>
    <property type="evidence" value="ECO:0007669"/>
    <property type="project" value="UniProtKB-EC"/>
</dbReference>
<evidence type="ECO:0000256" key="6">
    <source>
        <dbReference type="ARBA" id="ARBA00022840"/>
    </source>
</evidence>
<dbReference type="NCBIfam" id="TIGR02433">
    <property type="entry name" value="lysidine_TilS_C"/>
    <property type="match status" value="1"/>
</dbReference>
<keyword evidence="4 8" id="KW-0819">tRNA processing</keyword>
<evidence type="ECO:0000256" key="3">
    <source>
        <dbReference type="ARBA" id="ARBA00022598"/>
    </source>
</evidence>
<evidence type="ECO:0000313" key="10">
    <source>
        <dbReference type="EMBL" id="UUI03235.1"/>
    </source>
</evidence>
<gene>
    <name evidence="8 10" type="primary">tilS</name>
    <name evidence="10" type="ORF">NP439_00420</name>
</gene>
<evidence type="ECO:0000313" key="11">
    <source>
        <dbReference type="Proteomes" id="UP001059773"/>
    </source>
</evidence>
<evidence type="ECO:0000259" key="9">
    <source>
        <dbReference type="SMART" id="SM00977"/>
    </source>
</evidence>
<name>A0ABY5JTV8_9BACI</name>
<dbReference type="Gene3D" id="3.30.465.60">
    <property type="match status" value="1"/>
</dbReference>
<dbReference type="HAMAP" id="MF_01161">
    <property type="entry name" value="tRNA_Ile_lys_synt"/>
    <property type="match status" value="1"/>
</dbReference>
<reference evidence="10" key="1">
    <citation type="submission" date="2022-07" db="EMBL/GenBank/DDBJ databases">
        <title>FELIX.</title>
        <authorList>
            <person name="Wan K.H."/>
            <person name="Park S."/>
            <person name="Lawrence Q."/>
            <person name="Eichenberger J.P."/>
            <person name="Booth B.W."/>
            <person name="Piaggio A.J."/>
            <person name="Chandler J.C."/>
            <person name="Franklin A.B."/>
            <person name="Celniker S.E."/>
        </authorList>
    </citation>
    <scope>NUCLEOTIDE SEQUENCE</scope>
    <source>
        <strain evidence="10">QA-1986 374</strain>
    </source>
</reference>
<comment type="function">
    <text evidence="8">Ligates lysine onto the cytidine present at position 34 of the AUA codon-specific tRNA(Ile) that contains the anticodon CAU, in an ATP-dependent manner. Cytidine is converted to lysidine, thus changing the amino acid specificity of the tRNA from methionine to isoleucine.</text>
</comment>
<dbReference type="Pfam" id="PF11734">
    <property type="entry name" value="TilS_C"/>
    <property type="match status" value="1"/>
</dbReference>
<dbReference type="InterPro" id="IPR012796">
    <property type="entry name" value="Lysidine-tRNA-synth_C"/>
</dbReference>
<dbReference type="SUPFAM" id="SSF82829">
    <property type="entry name" value="MesJ substrate recognition domain-like"/>
    <property type="match status" value="1"/>
</dbReference>
<dbReference type="InterPro" id="IPR011063">
    <property type="entry name" value="TilS/TtcA_N"/>
</dbReference>
<dbReference type="EC" id="6.3.4.19" evidence="8"/>
<organism evidence="10 11">
    <name type="scientific">Oceanobacillus jeddahense</name>
    <dbReference type="NCBI Taxonomy" id="1462527"/>
    <lineage>
        <taxon>Bacteria</taxon>
        <taxon>Bacillati</taxon>
        <taxon>Bacillota</taxon>
        <taxon>Bacilli</taxon>
        <taxon>Bacillales</taxon>
        <taxon>Bacillaceae</taxon>
        <taxon>Oceanobacillus</taxon>
    </lineage>
</organism>
<dbReference type="InterPro" id="IPR012094">
    <property type="entry name" value="tRNA_Ile_lys_synt"/>
</dbReference>
<dbReference type="RefSeq" id="WP_256708379.1">
    <property type="nucleotide sequence ID" value="NZ_CP101914.1"/>
</dbReference>